<dbReference type="InterPro" id="IPR050902">
    <property type="entry name" value="ABC_Transporter_SBP"/>
</dbReference>
<dbReference type="Proteomes" id="UP000192569">
    <property type="component" value="Chromosome I"/>
</dbReference>
<dbReference type="RefSeq" id="WP_084663525.1">
    <property type="nucleotide sequence ID" value="NZ_LT838272.1"/>
</dbReference>
<dbReference type="PANTHER" id="PTHR30535:SF34">
    <property type="entry name" value="MOLYBDATE-BINDING PROTEIN MOLA"/>
    <property type="match status" value="1"/>
</dbReference>
<evidence type="ECO:0000313" key="4">
    <source>
        <dbReference type="EMBL" id="SMB91187.1"/>
    </source>
</evidence>
<accession>A0A1W1VCJ9</accession>
<feature type="transmembrane region" description="Helical" evidence="2">
    <location>
        <begin position="23"/>
        <end position="43"/>
    </location>
</feature>
<keyword evidence="2" id="KW-0472">Membrane</keyword>
<evidence type="ECO:0000259" key="3">
    <source>
        <dbReference type="PROSITE" id="PS50983"/>
    </source>
</evidence>
<dbReference type="Pfam" id="PF01497">
    <property type="entry name" value="Peripla_BP_2"/>
    <property type="match status" value="1"/>
</dbReference>
<dbReference type="AlphaFoldDB" id="A0A1W1VCJ9"/>
<dbReference type="PROSITE" id="PS50983">
    <property type="entry name" value="FE_B12_PBP"/>
    <property type="match status" value="1"/>
</dbReference>
<evidence type="ECO:0000256" key="1">
    <source>
        <dbReference type="ARBA" id="ARBA00008814"/>
    </source>
</evidence>
<evidence type="ECO:0000256" key="2">
    <source>
        <dbReference type="SAM" id="Phobius"/>
    </source>
</evidence>
<dbReference type="STRING" id="698762.SAMN00808754_0397"/>
<feature type="domain" description="Fe/B12 periplasmic-binding" evidence="3">
    <location>
        <begin position="112"/>
        <end position="382"/>
    </location>
</feature>
<keyword evidence="5" id="KW-1185">Reference proteome</keyword>
<reference evidence="4 5" key="1">
    <citation type="submission" date="2017-04" db="EMBL/GenBank/DDBJ databases">
        <authorList>
            <person name="Afonso C.L."/>
            <person name="Miller P.J."/>
            <person name="Scott M.A."/>
            <person name="Spackman E."/>
            <person name="Goraichik I."/>
            <person name="Dimitrov K.M."/>
            <person name="Suarez D.L."/>
            <person name="Swayne D.E."/>
        </authorList>
    </citation>
    <scope>NUCLEOTIDE SEQUENCE [LARGE SCALE GENOMIC DNA]</scope>
    <source>
        <strain evidence="4 5">ToBE</strain>
    </source>
</reference>
<protein>
    <submittedName>
        <fullName evidence="4">Iron complex transport system substrate-binding protein</fullName>
    </submittedName>
</protein>
<dbReference type="SUPFAM" id="SSF53807">
    <property type="entry name" value="Helical backbone' metal receptor"/>
    <property type="match status" value="1"/>
</dbReference>
<name>A0A1W1VCJ9_9FIRM</name>
<dbReference type="EMBL" id="LT838272">
    <property type="protein sequence ID" value="SMB91187.1"/>
    <property type="molecule type" value="Genomic_DNA"/>
</dbReference>
<comment type="similarity">
    <text evidence="1">Belongs to the bacterial solute-binding protein 8 family.</text>
</comment>
<dbReference type="InterPro" id="IPR002491">
    <property type="entry name" value="ABC_transptr_periplasmic_BD"/>
</dbReference>
<dbReference type="Gene3D" id="3.40.50.1980">
    <property type="entry name" value="Nitrogenase molybdenum iron protein domain"/>
    <property type="match status" value="2"/>
</dbReference>
<keyword evidence="2" id="KW-0812">Transmembrane</keyword>
<evidence type="ECO:0000313" key="5">
    <source>
        <dbReference type="Proteomes" id="UP000192569"/>
    </source>
</evidence>
<sequence>MINPCGFNDKFIRKPKPQFPHRLNLFLLSFYILLITFFALSFLNGCGTKKEASAPVEALNLKYATGFKIEKLPGGYQKITDGESRTLLLVPQGKKPPAEYKDLPAIYTPVKRVAVFSTTDAALLKALGELDSIVGVTSKKEEWYIDKVKEGLERGTITYLGSSMAPDYEKIKALKPEVVFIYTGAMGGSEIVKKLDELGIPYAVNNSWLEKEPLGRLEWIKFMAAFYNKGQEAESYFEDAVKKVESLKGKVGSGQRPKVVWGSIFKGKVYVPAGGSYVARMIDLAGGDYVFKDLEADKGGSVTISLEEFYARSKEADIFIYASSPNYGISSLEKLVQQGPVLADIKPVKENKVWAFQPWYYQSLDKTAEQIEDLAAILHPASFAGYQIKHFLLLPPK</sequence>
<dbReference type="PANTHER" id="PTHR30535">
    <property type="entry name" value="VITAMIN B12-BINDING PROTEIN"/>
    <property type="match status" value="1"/>
</dbReference>
<proteinExistence type="inferred from homology"/>
<dbReference type="OrthoDB" id="9812528at2"/>
<keyword evidence="2" id="KW-1133">Transmembrane helix</keyword>
<gene>
    <name evidence="4" type="ORF">SAMN00808754_0397</name>
</gene>
<organism evidence="4 5">
    <name type="scientific">Thermanaeromonas toyohensis ToBE</name>
    <dbReference type="NCBI Taxonomy" id="698762"/>
    <lineage>
        <taxon>Bacteria</taxon>
        <taxon>Bacillati</taxon>
        <taxon>Bacillota</taxon>
        <taxon>Clostridia</taxon>
        <taxon>Neomoorellales</taxon>
        <taxon>Neomoorellaceae</taxon>
        <taxon>Thermanaeromonas</taxon>
    </lineage>
</organism>
<dbReference type="CDD" id="cd01141">
    <property type="entry name" value="TroA_d"/>
    <property type="match status" value="1"/>
</dbReference>